<evidence type="ECO:0000259" key="5">
    <source>
        <dbReference type="PROSITE" id="PS50237"/>
    </source>
</evidence>
<evidence type="ECO:0000256" key="3">
    <source>
        <dbReference type="PROSITE-ProRule" id="PRU00104"/>
    </source>
</evidence>
<dbReference type="EMBL" id="HG670925">
    <property type="protein sequence ID" value="CDI78863.1"/>
    <property type="molecule type" value="Genomic_DNA"/>
</dbReference>
<dbReference type="VEuPathDB" id="ToxoDB:EAH_00037810"/>
<feature type="compositionally biased region" description="Basic and acidic residues" evidence="4">
    <location>
        <begin position="1543"/>
        <end position="1557"/>
    </location>
</feature>
<feature type="compositionally biased region" description="Basic and acidic residues" evidence="4">
    <location>
        <begin position="1470"/>
        <end position="1491"/>
    </location>
</feature>
<reference evidence="6" key="2">
    <citation type="submission" date="2013-10" db="EMBL/GenBank/DDBJ databases">
        <authorList>
            <person name="Aslett M."/>
        </authorList>
    </citation>
    <scope>NUCLEOTIDE SEQUENCE [LARGE SCALE GENOMIC DNA]</scope>
    <source>
        <strain evidence="6">Houghton</strain>
    </source>
</reference>
<dbReference type="GO" id="GO:0043161">
    <property type="term" value="P:proteasome-mediated ubiquitin-dependent protein catabolic process"/>
    <property type="evidence" value="ECO:0007669"/>
    <property type="project" value="TreeGrafter"/>
</dbReference>
<feature type="active site" description="Glycyl thioester intermediate" evidence="3">
    <location>
        <position position="2726"/>
    </location>
</feature>
<feature type="region of interest" description="Disordered" evidence="4">
    <location>
        <begin position="1352"/>
        <end position="1595"/>
    </location>
</feature>
<feature type="compositionally biased region" description="Low complexity" evidence="4">
    <location>
        <begin position="969"/>
        <end position="983"/>
    </location>
</feature>
<reference evidence="6" key="1">
    <citation type="submission" date="2013-10" db="EMBL/GenBank/DDBJ databases">
        <title>Genomic analysis of the causative agents of coccidiosis in chickens.</title>
        <authorList>
            <person name="Reid A.J."/>
            <person name="Blake D."/>
            <person name="Billington K."/>
            <person name="Browne H."/>
            <person name="Dunn M."/>
            <person name="Hung S."/>
            <person name="Kawahara F."/>
            <person name="Miranda-Saavedra D."/>
            <person name="Mourier T."/>
            <person name="Nagra H."/>
            <person name="Otto T.D."/>
            <person name="Rawlings N."/>
            <person name="Sanchez A."/>
            <person name="Sanders M."/>
            <person name="Subramaniam C."/>
            <person name="Tay Y."/>
            <person name="Dear P."/>
            <person name="Doerig C."/>
            <person name="Gruber A."/>
            <person name="Parkinson J."/>
            <person name="Shirley M."/>
            <person name="Wan K.L."/>
            <person name="Berriman M."/>
            <person name="Tomley F."/>
            <person name="Pain A."/>
        </authorList>
    </citation>
    <scope>NUCLEOTIDE SEQUENCE [LARGE SCALE GENOMIC DNA]</scope>
    <source>
        <strain evidence="6">Houghton</strain>
    </source>
</reference>
<feature type="region of interest" description="Disordered" evidence="4">
    <location>
        <begin position="1835"/>
        <end position="1854"/>
    </location>
</feature>
<evidence type="ECO:0000313" key="6">
    <source>
        <dbReference type="EMBL" id="CDI78863.1"/>
    </source>
</evidence>
<feature type="compositionally biased region" description="Low complexity" evidence="4">
    <location>
        <begin position="1558"/>
        <end position="1576"/>
    </location>
</feature>
<feature type="compositionally biased region" description="Low complexity" evidence="4">
    <location>
        <begin position="1232"/>
        <end position="1241"/>
    </location>
</feature>
<dbReference type="Proteomes" id="UP000018050">
    <property type="component" value="Unassembled WGS sequence"/>
</dbReference>
<feature type="compositionally biased region" description="Low complexity" evidence="4">
    <location>
        <begin position="1756"/>
        <end position="1770"/>
    </location>
</feature>
<feature type="compositionally biased region" description="Polar residues" evidence="4">
    <location>
        <begin position="1272"/>
        <end position="1288"/>
    </location>
</feature>
<feature type="region of interest" description="Disordered" evidence="4">
    <location>
        <begin position="1745"/>
        <end position="1784"/>
    </location>
</feature>
<evidence type="ECO:0000256" key="4">
    <source>
        <dbReference type="SAM" id="MobiDB-lite"/>
    </source>
</evidence>
<feature type="compositionally biased region" description="Low complexity" evidence="4">
    <location>
        <begin position="1212"/>
        <end position="1222"/>
    </location>
</feature>
<organism evidence="6 7">
    <name type="scientific">Eimeria acervulina</name>
    <name type="common">Coccidian parasite</name>
    <dbReference type="NCBI Taxonomy" id="5801"/>
    <lineage>
        <taxon>Eukaryota</taxon>
        <taxon>Sar</taxon>
        <taxon>Alveolata</taxon>
        <taxon>Apicomplexa</taxon>
        <taxon>Conoidasida</taxon>
        <taxon>Coccidia</taxon>
        <taxon>Eucoccidiorida</taxon>
        <taxon>Eimeriorina</taxon>
        <taxon>Eimeriidae</taxon>
        <taxon>Eimeria</taxon>
    </lineage>
</organism>
<name>U6GHV0_EIMAC</name>
<dbReference type="Pfam" id="PF00632">
    <property type="entry name" value="HECT"/>
    <property type="match status" value="1"/>
</dbReference>
<dbReference type="Gene3D" id="3.30.2410.10">
    <property type="entry name" value="Hect, E3 ligase catalytic domain"/>
    <property type="match status" value="1"/>
</dbReference>
<feature type="compositionally biased region" description="Low complexity" evidence="4">
    <location>
        <begin position="1156"/>
        <end position="1202"/>
    </location>
</feature>
<evidence type="ECO:0000256" key="2">
    <source>
        <dbReference type="ARBA" id="ARBA00022786"/>
    </source>
</evidence>
<feature type="compositionally biased region" description="Low complexity" evidence="4">
    <location>
        <begin position="692"/>
        <end position="702"/>
    </location>
</feature>
<dbReference type="InterPro" id="IPR045322">
    <property type="entry name" value="HECTD1/TRIP12-like"/>
</dbReference>
<dbReference type="InterPro" id="IPR000569">
    <property type="entry name" value="HECT_dom"/>
</dbReference>
<feature type="compositionally biased region" description="Low complexity" evidence="4">
    <location>
        <begin position="1521"/>
        <end position="1542"/>
    </location>
</feature>
<dbReference type="GeneID" id="25271851"/>
<sequence>MFSHGQDGDERHWQHVLQLLAHPNEAQQLACLTELQQWLSFATDEHLGSFPLQRVLHALFLLLQKRTAGSAAAGGGECDTAAADASEAAAAEGSQEALDEQLARELAGGADDDGMATQKDLVIGSCVYLLLDVLPMQTAAVIARTPEYMEALKHQLSHLQYIDTGEKFLLILCRVIDEQPLLSFLSGAAAALLPILDFFQLDIQRKAVRAAAKALAAAAAATDKAVAAAAAEAGARRQTFFQQQQRQHQQQRSEQQQQQQQQRVAAQPVAAATAAPGQSDRAEPVAAGGTRSSCSNNGSSKLETLKEQLEHHLQQEKQQHRELVVQLEEYRSLIHPTLPFFSSLLSYKDEALLQSWRSTLTIFVCMNTAAAASAAAVAGLEFAVAQAAVAIDGDGSMELGSSQQQQQQQQDEEADAKWLLVCQKAYADRMELLASELAAAGSEAATALQQLVARTVTECSSNALAWQQQLMLQDAMYVLSVFAAYSDKIAAELLQQQMRTSDFQEAVNKLVKRQEMLLLESVAALGVSLLPAVRFKLPLQQPPKERRVETEASARAADVLTIDQNRAAVFAKTPELLGRALHTLAAPMLSLMESSVTRDLSRFVLQLLLAAACTAAEPCNNQQQLQQQLVLHLDLKTLGEICAHTLSMGQPDALNFVVMNLVLQLLLQHGSGAAVALQAAGVRDRIAADHGSSSTSSSSSDSGAGEQQPQNVGDGSTGILRFVIRAATAAAAAAAGEPIACVDLIALLQQVREACLFMFEQQLQQLSHLGSAPPCSTQQRLQQVASSLTQQVKQPLPAKQQQHRQQWLALVELRKLLEDPTRSISACEIISSQLADALCCYLLGASSSSSSSNNIGNSPCCRGSCRCSSCREQQELRQRGLLFLRAFLFPLTDSPPQVQEQDHSVLEGVDWSAASPDLLLRLAMLAAKCLSRVEQFPVLQQQLPAVAAAARDVLPPHLRAFRPAAGGESAAAAAGRQPSYRAAGLQQRPRGPRGLRALQQMQQEHLSHPPGDSRRQQLLQQQFLQQPDPFLVVQDLQRDLIIVAKDIKGEQSLSAASNIGAVDTEMKPAAAATAAEATTTEAEAARPPARSSRRRFRSRTGGGCRSPAHVTADAAPATSGASASAAAAGTGMEIATAARKRETATTPQRAVRGARSKATAAAAAATAKAGTGGSTSSSSSNANSSSNNSSSNSSSANAGNSGCLIKRRRGQPGNSSSSSSSNAPPPSGASGGATSAAVADSSTRDGPRRGRGTVHPRTASDTTALAARRTPLQRSICGNSSNSHTTAGTGLTPMMQLQELMLQHQRGSLFGDVIPWGRRFTSSISSSSTLVVDCRAPLSRVETEIRRTVQTAGRAPLQQLQQQQPQQAEDFVRESKADGGQQQQQQQEHRQHKQQQHRTTKNKKKQQQQQKQHEQEEPSSSDTRAEDVLRQRGSRAGRSSAEGEASQERQQQLTQEDEVNSLDSSDSMDVDSHIKTGRHSGDNEPEYRDSASDEEILSSSGSSRSSEEGAMIFEGEELADSDNSSNSNSSCDSSPSDGSSGDELTRGPERGEHEEPVQRSAAAAPPAASEVAVGSAQAGEARPARASPRGDGAGLVQQQDALSGGAAGSSEPSSSCCCRHSLAAVGAIQLYVHSVPVPPQMPVMEALNLYGGYVALAKRSSSSCCDSNRSSGWFAPAGGAAYRRLQQMLQGGSSTFEMLLSTALLADLFPSSSGGGSSNSSTARQREIDALPAFLDTRRRVSVAPAGDAAVHTDSADPPSAASAPATSGTGRRGRRSSSGSGRGVLQVDLGGRFCIMAEERGAVAQTAAAAAETAVQGKSLWDKAHTIDYLVLPAAPKTGSSSSSSGSSGSELLTTEGLRLGRSTPLVTSLVHPALGAERLLQQLQQEQQQHQRDALSTCCDSTEPQQQQQQRQHRLLEDLAGWCVFRTQKETAATTAYLRGDCSSWHRLDLLLHAASDEAAPLFYALPSAGVSVTRRSSSSLGKQASPAGSKGAATAKPVVPASTAEPASADGDLLLPNVFEDAAAPAAPFVVLLLYLHNLLQQLPRLYAFASIASTSIVGDSDSTAAAATAATLFRAAASSRGLCEHPLGLCSNSGSEAAGAAAGTDVSCWSSVSTKAGAVLADPVAAVTSHSRTPYWLRRLVFACPFLFPLQLRLLLLLQQHLGSMRGQFVYKVRLKEAAELLLGQRQSSSSSSSGVQPLLNIPTTGISSSKAMLLQRLRPLLQLQGAASGGSSNRREQEILADLEGGASLPRTKVKMPRSHLVESAAKVSVEPLVMDHLLASNRGSEEQPVLEVEFAGEEGVGQGPTNEFYAEVLEALLSCKDPELFLSCSTGGGLFPRAYLTDISRVPVDMLRRPRVSPLVQQQQRRIRRRAIASRTDRTDLVEGAEDMEEDLDPSSSNNSNNSTGVSPRPGPDAAAAATTATESGKLERQLFSHFRLLGQLAAKALVDGRSSTTDTGLHAFFWEAVARPRLHQERLKPCNCMEPAAGTEYVEGANAATAGLRLGACYCGCTAAAVAAVAAVDEALGRSLQQMVQHRADGNEVKDMCCSFVLPQGGGEALVEGGGNMLVSNASLDFFIQRLAFVLLAEGIFLQASAFRLGFGSFCPLSALSPLLPMEVSSVLFGDRERTRQDRFWTLSHLRAHVAPDHGFTSSSAVYGHFLEVLVDFNPAQRAAFLKFVTGSTILPAGGFAGFRPLMKVVRKNPAAGGGGSDCLLPSVMTCSNYIKLPNYSSKQILKERLLLALEEGQGAFTLS</sequence>
<dbReference type="Gene3D" id="3.90.1750.10">
    <property type="entry name" value="Hect, E3 ligase catalytic domains"/>
    <property type="match status" value="1"/>
</dbReference>
<dbReference type="GO" id="GO:0000209">
    <property type="term" value="P:protein polyubiquitination"/>
    <property type="evidence" value="ECO:0007669"/>
    <property type="project" value="TreeGrafter"/>
</dbReference>
<feature type="region of interest" description="Disordered" evidence="4">
    <location>
        <begin position="1070"/>
        <end position="1120"/>
    </location>
</feature>
<feature type="compositionally biased region" description="Low complexity" evidence="4">
    <location>
        <begin position="1356"/>
        <end position="1367"/>
    </location>
</feature>
<feature type="region of interest" description="Disordered" evidence="4">
    <location>
        <begin position="2363"/>
        <end position="2428"/>
    </location>
</feature>
<feature type="region of interest" description="Disordered" evidence="4">
    <location>
        <begin position="239"/>
        <end position="300"/>
    </location>
</feature>
<dbReference type="OMA" id="DGDERHW"/>
<feature type="compositionally biased region" description="Low complexity" evidence="4">
    <location>
        <begin position="1070"/>
        <end position="1090"/>
    </location>
</feature>
<feature type="compositionally biased region" description="Low complexity" evidence="4">
    <location>
        <begin position="239"/>
        <end position="279"/>
    </location>
</feature>
<keyword evidence="7" id="KW-1185">Reference proteome</keyword>
<gene>
    <name evidence="6" type="ORF">EAH_00037810</name>
</gene>
<dbReference type="OrthoDB" id="409931at2759"/>
<feature type="region of interest" description="Disordered" evidence="4">
    <location>
        <begin position="1979"/>
        <end position="2007"/>
    </location>
</feature>
<accession>U6GHV0</accession>
<dbReference type="SUPFAM" id="SSF56204">
    <property type="entry name" value="Hect, E3 ligase catalytic domain"/>
    <property type="match status" value="1"/>
</dbReference>
<dbReference type="InterPro" id="IPR035983">
    <property type="entry name" value="Hect_E3_ubiquitin_ligase"/>
</dbReference>
<evidence type="ECO:0000256" key="1">
    <source>
        <dbReference type="ARBA" id="ARBA00022679"/>
    </source>
</evidence>
<dbReference type="PROSITE" id="PS50237">
    <property type="entry name" value="HECT"/>
    <property type="match status" value="1"/>
</dbReference>
<keyword evidence="2 3" id="KW-0833">Ubl conjugation pathway</keyword>
<feature type="compositionally biased region" description="Low complexity" evidence="4">
    <location>
        <begin position="1840"/>
        <end position="1851"/>
    </location>
</feature>
<dbReference type="PANTHER" id="PTHR45670:SF1">
    <property type="entry name" value="E3 UBIQUITIN-PROTEIN LIGASE HECTD1"/>
    <property type="match status" value="1"/>
</dbReference>
<feature type="compositionally biased region" description="Low complexity" evidence="4">
    <location>
        <begin position="1434"/>
        <end position="1452"/>
    </location>
</feature>
<proteinExistence type="predicted"/>
<feature type="compositionally biased region" description="Basic residues" evidence="4">
    <location>
        <begin position="1390"/>
        <end position="1406"/>
    </location>
</feature>
<dbReference type="PANTHER" id="PTHR45670">
    <property type="entry name" value="E3 UBIQUITIN-PROTEIN LIGASE TRIP12"/>
    <property type="match status" value="1"/>
</dbReference>
<evidence type="ECO:0000313" key="7">
    <source>
        <dbReference type="Proteomes" id="UP000018050"/>
    </source>
</evidence>
<dbReference type="RefSeq" id="XP_013250961.1">
    <property type="nucleotide sequence ID" value="XM_013395507.1"/>
</dbReference>
<dbReference type="GO" id="GO:0061630">
    <property type="term" value="F:ubiquitin protein ligase activity"/>
    <property type="evidence" value="ECO:0007669"/>
    <property type="project" value="InterPro"/>
</dbReference>
<protein>
    <submittedName>
        <fullName evidence="6">Ubiquitin-transferase domain-containing protein, putative</fullName>
    </submittedName>
</protein>
<feature type="compositionally biased region" description="Polar residues" evidence="4">
    <location>
        <begin position="290"/>
        <end position="300"/>
    </location>
</feature>
<feature type="region of interest" description="Disordered" evidence="4">
    <location>
        <begin position="688"/>
        <end position="713"/>
    </location>
</feature>
<feature type="region of interest" description="Disordered" evidence="4">
    <location>
        <begin position="1138"/>
        <end position="1288"/>
    </location>
</feature>
<feature type="domain" description="HECT" evidence="5">
    <location>
        <begin position="2524"/>
        <end position="2759"/>
    </location>
</feature>
<dbReference type="SMART" id="SM00119">
    <property type="entry name" value="HECTc"/>
    <property type="match status" value="1"/>
</dbReference>
<feature type="compositionally biased region" description="Acidic residues" evidence="4">
    <location>
        <begin position="2389"/>
        <end position="2399"/>
    </location>
</feature>
<keyword evidence="1 6" id="KW-0808">Transferase</keyword>
<feature type="region of interest" description="Disordered" evidence="4">
    <location>
        <begin position="969"/>
        <end position="990"/>
    </location>
</feature>